<gene>
    <name evidence="1" type="ORF">C6Y28_01055</name>
</gene>
<organism evidence="1 2">
    <name type="scientific">Megasphaera elsdenii</name>
    <dbReference type="NCBI Taxonomy" id="907"/>
    <lineage>
        <taxon>Bacteria</taxon>
        <taxon>Bacillati</taxon>
        <taxon>Bacillota</taxon>
        <taxon>Negativicutes</taxon>
        <taxon>Veillonellales</taxon>
        <taxon>Veillonellaceae</taxon>
        <taxon>Megasphaera</taxon>
    </lineage>
</organism>
<proteinExistence type="predicted"/>
<dbReference type="Proteomes" id="UP000238358">
    <property type="component" value="Chromosome"/>
</dbReference>
<dbReference type="OrthoDB" id="6398207at2"/>
<evidence type="ECO:0000313" key="1">
    <source>
        <dbReference type="EMBL" id="AVO26328.1"/>
    </source>
</evidence>
<evidence type="ECO:0000313" key="2">
    <source>
        <dbReference type="Proteomes" id="UP000238358"/>
    </source>
</evidence>
<name>A0A2S0M4H2_MEGEL</name>
<reference evidence="1 2" key="1">
    <citation type="journal article" date="2018" name="Genome Announc.">
        <title>Complete genomes of two Megasphaera elsdenii strains, NCIMB 702410 and ATCC 25940.</title>
        <authorList>
            <person name="Hatmaker E.A."/>
            <person name="O'Dell K."/>
            <person name="Riley L.A."/>
            <person name="Klingeman D.M."/>
            <person name="Guss A.M."/>
        </authorList>
    </citation>
    <scope>NUCLEOTIDE SEQUENCE [LARGE SCALE GENOMIC DNA]</scope>
    <source>
        <strain evidence="1 2">NCIMB702410</strain>
    </source>
</reference>
<sequence>MVVKHFFLLPPKGSGLGGRNEFSFGEPRGKSPPGDLATVSFQFFIKIFPYESSIFSEQDKRDYHAKYGKEMEEKACQLGRQLIQDAQKAHSR</sequence>
<dbReference type="RefSeq" id="WP_027895330.1">
    <property type="nucleotide sequence ID" value="NZ_CAMFOL010000008.1"/>
</dbReference>
<dbReference type="EMBL" id="CP027569">
    <property type="protein sequence ID" value="AVO26328.1"/>
    <property type="molecule type" value="Genomic_DNA"/>
</dbReference>
<protein>
    <submittedName>
        <fullName evidence="1">Uncharacterized protein</fullName>
    </submittedName>
</protein>
<accession>A0A2S0M4H2</accession>
<dbReference type="AlphaFoldDB" id="A0A2S0M4H2"/>